<protein>
    <submittedName>
        <fullName evidence="1">Uncharacterized protein</fullName>
    </submittedName>
</protein>
<accession>A0A654KFA1</accession>
<sequence>MSEDLEKLSNDEHWRVRRTISINYGTTQEPKPQDLTM</sequence>
<reference evidence="1 2" key="1">
    <citation type="journal article" date="2011" name="J. Bacteriol.">
        <title>Genome sequence of Taylorella equigenitalis MCE9, the causative agent of contagious equine metritis.</title>
        <authorList>
            <person name="Hebert L."/>
            <person name="Moumen B."/>
            <person name="Duquesne F."/>
            <person name="Breuil M.F."/>
            <person name="Laugier C."/>
            <person name="Batto J.M."/>
            <person name="Renault P."/>
            <person name="Petry S."/>
        </authorList>
    </citation>
    <scope>NUCLEOTIDE SEQUENCE [LARGE SCALE GENOMIC DNA]</scope>
    <source>
        <strain evidence="1 2">MCE9</strain>
    </source>
</reference>
<gene>
    <name evidence="1" type="ordered locus">TEQUI_0147</name>
</gene>
<dbReference type="EMBL" id="CP002456">
    <property type="protein sequence ID" value="ADU91103.1"/>
    <property type="molecule type" value="Genomic_DNA"/>
</dbReference>
<dbReference type="AlphaFoldDB" id="A0A654KFA1"/>
<name>A0A654KFA1_TAYEM</name>
<dbReference type="KEGG" id="teq:TEQUI_0147"/>
<evidence type="ECO:0000313" key="2">
    <source>
        <dbReference type="Proteomes" id="UP000007472"/>
    </source>
</evidence>
<organism evidence="1 2">
    <name type="scientific">Taylorella equigenitalis (strain MCE9)</name>
    <dbReference type="NCBI Taxonomy" id="937774"/>
    <lineage>
        <taxon>Bacteria</taxon>
        <taxon>Pseudomonadati</taxon>
        <taxon>Pseudomonadota</taxon>
        <taxon>Betaproteobacteria</taxon>
        <taxon>Burkholderiales</taxon>
        <taxon>Alcaligenaceae</taxon>
        <taxon>Taylorella</taxon>
    </lineage>
</organism>
<proteinExistence type="predicted"/>
<dbReference type="Proteomes" id="UP000007472">
    <property type="component" value="Chromosome"/>
</dbReference>
<evidence type="ECO:0000313" key="1">
    <source>
        <dbReference type="EMBL" id="ADU91103.1"/>
    </source>
</evidence>